<organism evidence="2 3">
    <name type="scientific">Cronartium quercuum f. sp. fusiforme G11</name>
    <dbReference type="NCBI Taxonomy" id="708437"/>
    <lineage>
        <taxon>Eukaryota</taxon>
        <taxon>Fungi</taxon>
        <taxon>Dikarya</taxon>
        <taxon>Basidiomycota</taxon>
        <taxon>Pucciniomycotina</taxon>
        <taxon>Pucciniomycetes</taxon>
        <taxon>Pucciniales</taxon>
        <taxon>Coleosporiaceae</taxon>
        <taxon>Cronartium</taxon>
    </lineage>
</organism>
<feature type="region of interest" description="Disordered" evidence="1">
    <location>
        <begin position="188"/>
        <end position="207"/>
    </location>
</feature>
<name>A0A9P6TG56_9BASI</name>
<comment type="caution">
    <text evidence="2">The sequence shown here is derived from an EMBL/GenBank/DDBJ whole genome shotgun (WGS) entry which is preliminary data.</text>
</comment>
<proteinExistence type="predicted"/>
<evidence type="ECO:0000313" key="3">
    <source>
        <dbReference type="Proteomes" id="UP000886653"/>
    </source>
</evidence>
<dbReference type="Proteomes" id="UP000886653">
    <property type="component" value="Unassembled WGS sequence"/>
</dbReference>
<feature type="region of interest" description="Disordered" evidence="1">
    <location>
        <begin position="218"/>
        <end position="266"/>
    </location>
</feature>
<sequence length="266" mass="28968">MTPHVKTTQTDRSVAPEVTPKWGGFTGHVGRDWSWSPWAAPARPVEAMWAFGSPDGQPRLVRGLTTLLVSKGPTARSFLVPGIGPAPTETKRATSKGGLFGCKFTPNLRNRAKILTLRQIANFRKLFGCGKISESFLNSGDWKTKDDIQENRALVFRSLEDIGEGPPASAAQGAATGKTSQCVAHWTPEPFLNGRRPRKNQPQFLPRLSALPPCTTLLSPQAGGRQMAHRLRPQPSSPVLLLPHHSAYQAGGGAQHDERVHRKTPL</sequence>
<evidence type="ECO:0000313" key="2">
    <source>
        <dbReference type="EMBL" id="KAG0149423.1"/>
    </source>
</evidence>
<dbReference type="AlphaFoldDB" id="A0A9P6TG56"/>
<evidence type="ECO:0000256" key="1">
    <source>
        <dbReference type="SAM" id="MobiDB-lite"/>
    </source>
</evidence>
<gene>
    <name evidence="2" type="ORF">CROQUDRAFT_89251</name>
</gene>
<feature type="region of interest" description="Disordered" evidence="1">
    <location>
        <begin position="1"/>
        <end position="20"/>
    </location>
</feature>
<dbReference type="EMBL" id="MU167228">
    <property type="protein sequence ID" value="KAG0149423.1"/>
    <property type="molecule type" value="Genomic_DNA"/>
</dbReference>
<accession>A0A9P6TG56</accession>
<keyword evidence="3" id="KW-1185">Reference proteome</keyword>
<reference evidence="2" key="1">
    <citation type="submission" date="2013-11" db="EMBL/GenBank/DDBJ databases">
        <title>Genome sequence of the fusiform rust pathogen reveals effectors for host alternation and coevolution with pine.</title>
        <authorList>
            <consortium name="DOE Joint Genome Institute"/>
            <person name="Smith K."/>
            <person name="Pendleton A."/>
            <person name="Kubisiak T."/>
            <person name="Anderson C."/>
            <person name="Salamov A."/>
            <person name="Aerts A."/>
            <person name="Riley R."/>
            <person name="Clum A."/>
            <person name="Lindquist E."/>
            <person name="Ence D."/>
            <person name="Campbell M."/>
            <person name="Kronenberg Z."/>
            <person name="Feau N."/>
            <person name="Dhillon B."/>
            <person name="Hamelin R."/>
            <person name="Burleigh J."/>
            <person name="Smith J."/>
            <person name="Yandell M."/>
            <person name="Nelson C."/>
            <person name="Grigoriev I."/>
            <person name="Davis J."/>
        </authorList>
    </citation>
    <scope>NUCLEOTIDE SEQUENCE</scope>
    <source>
        <strain evidence="2">G11</strain>
    </source>
</reference>
<protein>
    <submittedName>
        <fullName evidence="2">Uncharacterized protein</fullName>
    </submittedName>
</protein>
<feature type="compositionally biased region" description="Polar residues" evidence="1">
    <location>
        <begin position="1"/>
        <end position="12"/>
    </location>
</feature>